<comment type="subcellular location">
    <subcellularLocation>
        <location evidence="6">Nucleus</location>
    </subcellularLocation>
</comment>
<evidence type="ECO:0000256" key="1">
    <source>
        <dbReference type="ARBA" id="ARBA00022723"/>
    </source>
</evidence>
<evidence type="ECO:0000256" key="3">
    <source>
        <dbReference type="ARBA" id="ARBA00022803"/>
    </source>
</evidence>
<feature type="compositionally biased region" description="Low complexity" evidence="7">
    <location>
        <begin position="224"/>
        <end position="237"/>
    </location>
</feature>
<dbReference type="SMART" id="SM00028">
    <property type="entry name" value="TPR"/>
    <property type="match status" value="1"/>
</dbReference>
<evidence type="ECO:0000256" key="5">
    <source>
        <dbReference type="PROSITE-ProRule" id="PRU00339"/>
    </source>
</evidence>
<sequence length="710" mass="79051">MAAAEAMAAVKAPVAVVARVGRAGSAHALGRGVLLCLLMAIFLTATARAENYGVDKVPTSYRFEDPRADHTAAGIAFDEAKRRNLAVQAFEAAVRFNPTSATYNNLGVVLMREHQYERSREALLQALKIEPNNKHAMDNMKDLNKLAGDYLGSALPPSPPSPLRPPPAPSNEYEELDDLAGTGLGHAQQTILTYEDDEALDLDDYEPDDYAEGEATAAPTGSRPPSTAHPSPTPSAAVHKPAAPAPRPSAPASTGSGTLKPPQNPGTLHLPPSNNMTGPRWHFKRPLRAGGSLKTVPLDQAWRLAEEADAPSVPIRSQNMVFDNAPPKTVAVKGRQDLLRFIRNEFRERYFEQFPVYIQAQGAYLDFLNYSAALSGQTFNYAGDKEKSDPRNVKFIKRTFDQKQESGRKTEKDLARALREGFTLQFYSVNYWDPNIASLALELSEHGILLPVNANLYITPGGTSVSLVPHTDYQCSLMVQLAGVKRWRLWKMPEIMLPVSANMIRGRDTDDLVASEELGEPYMDVLLQPGDILYVPRGVLHATSTPEGDHPSMHLTVGMEAMWDLGIGQVWHHFLGAGAVAHHQHIVEGLYTALRRKTHEDARYRATMPASFYNRSGDPKQSAEWREMGRQMLHDMVDELVDHTLTFERIQKLMLGQVRKSRDRLVREFKAQRDLTFQRDSIDATAHENANREWYLQWQRKHAAGRHDEL</sequence>
<dbReference type="PROSITE" id="PS51184">
    <property type="entry name" value="JMJC"/>
    <property type="match status" value="1"/>
</dbReference>
<dbReference type="Pfam" id="PF08007">
    <property type="entry name" value="JmjC_2"/>
    <property type="match status" value="1"/>
</dbReference>
<evidence type="ECO:0000256" key="4">
    <source>
        <dbReference type="ARBA" id="ARBA00023004"/>
    </source>
</evidence>
<dbReference type="InterPro" id="IPR011990">
    <property type="entry name" value="TPR-like_helical_dom_sf"/>
</dbReference>
<dbReference type="SUPFAM" id="SSF51197">
    <property type="entry name" value="Clavaminate synthase-like"/>
    <property type="match status" value="1"/>
</dbReference>
<keyword evidence="6" id="KW-0223">Dioxygenase</keyword>
<dbReference type="EMBL" id="CH991547">
    <property type="protein sequence ID" value="EDQ90497.1"/>
    <property type="molecule type" value="Genomic_DNA"/>
</dbReference>
<accession>A9UW44</accession>
<dbReference type="eggNOG" id="KOG3706">
    <property type="taxonomic scope" value="Eukaryota"/>
</dbReference>
<keyword evidence="6" id="KW-0560">Oxidoreductase</keyword>
<dbReference type="KEGG" id="mbr:MONBRDRAFT_31896"/>
<dbReference type="PANTHER" id="PTHR13096:SF8">
    <property type="entry name" value="RIBOSOMAL OXYGENASE 1"/>
    <property type="match status" value="1"/>
</dbReference>
<name>A9UW44_MONBE</name>
<dbReference type="Proteomes" id="UP000001357">
    <property type="component" value="Unassembled WGS sequence"/>
</dbReference>
<dbReference type="PROSITE" id="PS50005">
    <property type="entry name" value="TPR"/>
    <property type="match status" value="1"/>
</dbReference>
<keyword evidence="10" id="KW-1185">Reference proteome</keyword>
<dbReference type="GeneID" id="5890016"/>
<dbReference type="InterPro" id="IPR003347">
    <property type="entry name" value="JmjC_dom"/>
</dbReference>
<feature type="region of interest" description="Disordered" evidence="7">
    <location>
        <begin position="196"/>
        <end position="288"/>
    </location>
</feature>
<dbReference type="Gene3D" id="2.60.120.650">
    <property type="entry name" value="Cupin"/>
    <property type="match status" value="1"/>
</dbReference>
<keyword evidence="6" id="KW-0539">Nucleus</keyword>
<dbReference type="Pfam" id="PF07719">
    <property type="entry name" value="TPR_2"/>
    <property type="match status" value="1"/>
</dbReference>
<dbReference type="InterPro" id="IPR039994">
    <property type="entry name" value="NO66-like"/>
</dbReference>
<keyword evidence="1 6" id="KW-0479">Metal-binding</keyword>
<feature type="compositionally biased region" description="Acidic residues" evidence="7">
    <location>
        <begin position="196"/>
        <end position="212"/>
    </location>
</feature>
<dbReference type="GO" id="GO:0051864">
    <property type="term" value="F:histone H3K36 demethylase activity"/>
    <property type="evidence" value="ECO:0000318"/>
    <property type="project" value="GO_Central"/>
</dbReference>
<evidence type="ECO:0000256" key="7">
    <source>
        <dbReference type="SAM" id="MobiDB-lite"/>
    </source>
</evidence>
<evidence type="ECO:0000313" key="10">
    <source>
        <dbReference type="Proteomes" id="UP000001357"/>
    </source>
</evidence>
<feature type="repeat" description="TPR" evidence="5">
    <location>
        <begin position="100"/>
        <end position="133"/>
    </location>
</feature>
<keyword evidence="3 5" id="KW-0802">TPR repeat</keyword>
<comment type="similarity">
    <text evidence="6">Belongs to the ROX family.</text>
</comment>
<dbReference type="SUPFAM" id="SSF48452">
    <property type="entry name" value="TPR-like"/>
    <property type="match status" value="1"/>
</dbReference>
<proteinExistence type="inferred from homology"/>
<evidence type="ECO:0000259" key="8">
    <source>
        <dbReference type="PROSITE" id="PS51184"/>
    </source>
</evidence>
<keyword evidence="6" id="KW-0805">Transcription regulation</keyword>
<comment type="cofactor">
    <cofactor evidence="6">
        <name>Fe(2+)</name>
        <dbReference type="ChEBI" id="CHEBI:29033"/>
    </cofactor>
    <text evidence="6">Binds 1 Fe(2+) ion per subunit.</text>
</comment>
<dbReference type="Gene3D" id="1.25.40.10">
    <property type="entry name" value="Tetratricopeptide repeat domain"/>
    <property type="match status" value="1"/>
</dbReference>
<evidence type="ECO:0000313" key="9">
    <source>
        <dbReference type="EMBL" id="EDQ90497.1"/>
    </source>
</evidence>
<keyword evidence="6" id="KW-0804">Transcription</keyword>
<feature type="domain" description="JmjC" evidence="8">
    <location>
        <begin position="429"/>
        <end position="576"/>
    </location>
</feature>
<dbReference type="EC" id="1.14.11.-" evidence="6"/>
<dbReference type="InterPro" id="IPR013105">
    <property type="entry name" value="TPR_2"/>
</dbReference>
<keyword evidence="2" id="KW-0677">Repeat</keyword>
<dbReference type="GO" id="GO:0032453">
    <property type="term" value="F:histone H3K4 demethylase activity"/>
    <property type="evidence" value="ECO:0000318"/>
    <property type="project" value="GO_Central"/>
</dbReference>
<dbReference type="GO" id="GO:0005506">
    <property type="term" value="F:iron ion binding"/>
    <property type="evidence" value="ECO:0007669"/>
    <property type="project" value="UniProtKB-UniRule"/>
</dbReference>
<dbReference type="RefSeq" id="XP_001744548.1">
    <property type="nucleotide sequence ID" value="XM_001744496.1"/>
</dbReference>
<evidence type="ECO:0000256" key="2">
    <source>
        <dbReference type="ARBA" id="ARBA00022737"/>
    </source>
</evidence>
<protein>
    <recommendedName>
        <fullName evidence="6">Bifunctional lysine-specific demethylase and histidyl-hydroxylase</fullName>
        <ecNumber evidence="6">1.14.11.-</ecNumber>
    </recommendedName>
</protein>
<feature type="region of interest" description="Disordered" evidence="7">
    <location>
        <begin position="148"/>
        <end position="175"/>
    </location>
</feature>
<dbReference type="InterPro" id="IPR019734">
    <property type="entry name" value="TPR_rpt"/>
</dbReference>
<keyword evidence="4 6" id="KW-0408">Iron</keyword>
<dbReference type="GO" id="GO:0005730">
    <property type="term" value="C:nucleolus"/>
    <property type="evidence" value="ECO:0000318"/>
    <property type="project" value="GO_Central"/>
</dbReference>
<organism evidence="9 10">
    <name type="scientific">Monosiga brevicollis</name>
    <name type="common">Choanoflagellate</name>
    <dbReference type="NCBI Taxonomy" id="81824"/>
    <lineage>
        <taxon>Eukaryota</taxon>
        <taxon>Choanoflagellata</taxon>
        <taxon>Craspedida</taxon>
        <taxon>Salpingoecidae</taxon>
        <taxon>Monosiga</taxon>
    </lineage>
</organism>
<evidence type="ECO:0000256" key="6">
    <source>
        <dbReference type="RuleBase" id="RU366061"/>
    </source>
</evidence>
<reference evidence="9 10" key="1">
    <citation type="journal article" date="2008" name="Nature">
        <title>The genome of the choanoflagellate Monosiga brevicollis and the origin of metazoans.</title>
        <authorList>
            <consortium name="JGI Sequencing"/>
            <person name="King N."/>
            <person name="Westbrook M.J."/>
            <person name="Young S.L."/>
            <person name="Kuo A."/>
            <person name="Abedin M."/>
            <person name="Chapman J."/>
            <person name="Fairclough S."/>
            <person name="Hellsten U."/>
            <person name="Isogai Y."/>
            <person name="Letunic I."/>
            <person name="Marr M."/>
            <person name="Pincus D."/>
            <person name="Putnam N."/>
            <person name="Rokas A."/>
            <person name="Wright K.J."/>
            <person name="Zuzow R."/>
            <person name="Dirks W."/>
            <person name="Good M."/>
            <person name="Goodstein D."/>
            <person name="Lemons D."/>
            <person name="Li W."/>
            <person name="Lyons J.B."/>
            <person name="Morris A."/>
            <person name="Nichols S."/>
            <person name="Richter D.J."/>
            <person name="Salamov A."/>
            <person name="Bork P."/>
            <person name="Lim W.A."/>
            <person name="Manning G."/>
            <person name="Miller W.T."/>
            <person name="McGinnis W."/>
            <person name="Shapiro H."/>
            <person name="Tjian R."/>
            <person name="Grigoriev I.V."/>
            <person name="Rokhsar D."/>
        </authorList>
    </citation>
    <scope>NUCLEOTIDE SEQUENCE [LARGE SCALE GENOMIC DNA]</scope>
    <source>
        <strain evidence="10">MX1 / ATCC 50154</strain>
    </source>
</reference>
<comment type="function">
    <text evidence="6">Oxygenase that can act as both a histone lysine demethylase and a ribosomal histidine hydroxylase.</text>
</comment>
<dbReference type="InParanoid" id="A9UW44"/>
<gene>
    <name evidence="9" type="ORF">MONBRDRAFT_31896</name>
</gene>
<dbReference type="PANTHER" id="PTHR13096">
    <property type="entry name" value="MINA53 MYC INDUCED NUCLEAR ANTIGEN"/>
    <property type="match status" value="1"/>
</dbReference>
<dbReference type="AlphaFoldDB" id="A9UW44"/>
<feature type="compositionally biased region" description="Pro residues" evidence="7">
    <location>
        <begin position="156"/>
        <end position="169"/>
    </location>
</feature>